<protein>
    <submittedName>
        <fullName evidence="2">Uncharacterized protein</fullName>
    </submittedName>
</protein>
<feature type="chain" id="PRO_5042481905" evidence="1">
    <location>
        <begin position="25"/>
        <end position="395"/>
    </location>
</feature>
<proteinExistence type="predicted"/>
<dbReference type="Gene3D" id="2.60.210.10">
    <property type="entry name" value="Apoptosis, Tumor Necrosis Factor Receptor Associated Protein 2, Chain A"/>
    <property type="match status" value="1"/>
</dbReference>
<feature type="signal peptide" evidence="1">
    <location>
        <begin position="1"/>
        <end position="24"/>
    </location>
</feature>
<reference evidence="2" key="1">
    <citation type="submission" date="2024-04" db="UniProtKB">
        <authorList>
            <consortium name="EnsemblMetazoa"/>
        </authorList>
    </citation>
    <scope>IDENTIFICATION</scope>
    <source>
        <strain evidence="2">EBRO</strain>
    </source>
</reference>
<dbReference type="EnsemblMetazoa" id="ENSAATROPT005349">
    <property type="protein sequence ID" value="ENSAATROPP004952"/>
    <property type="gene ID" value="ENSAATROPG004302"/>
</dbReference>
<evidence type="ECO:0000256" key="1">
    <source>
        <dbReference type="SAM" id="SignalP"/>
    </source>
</evidence>
<dbReference type="AlphaFoldDB" id="A0AAG5D154"/>
<accession>A0AAG5D154</accession>
<evidence type="ECO:0000313" key="3">
    <source>
        <dbReference type="Proteomes" id="UP000075880"/>
    </source>
</evidence>
<dbReference type="Proteomes" id="UP000075880">
    <property type="component" value="Unassembled WGS sequence"/>
</dbReference>
<organism evidence="2 3">
    <name type="scientific">Anopheles atroparvus</name>
    <name type="common">European mosquito</name>
    <dbReference type="NCBI Taxonomy" id="41427"/>
    <lineage>
        <taxon>Eukaryota</taxon>
        <taxon>Metazoa</taxon>
        <taxon>Ecdysozoa</taxon>
        <taxon>Arthropoda</taxon>
        <taxon>Hexapoda</taxon>
        <taxon>Insecta</taxon>
        <taxon>Pterygota</taxon>
        <taxon>Neoptera</taxon>
        <taxon>Endopterygota</taxon>
        <taxon>Diptera</taxon>
        <taxon>Nematocera</taxon>
        <taxon>Culicoidea</taxon>
        <taxon>Culicidae</taxon>
        <taxon>Anophelinae</taxon>
        <taxon>Anopheles</taxon>
    </lineage>
</organism>
<keyword evidence="3" id="KW-1185">Reference proteome</keyword>
<dbReference type="InterPro" id="IPR008974">
    <property type="entry name" value="TRAF-like"/>
</dbReference>
<evidence type="ECO:0000313" key="2">
    <source>
        <dbReference type="EnsemblMetazoa" id="ENSAATROPP004952"/>
    </source>
</evidence>
<name>A0AAG5D154_ANOAO</name>
<dbReference type="SUPFAM" id="SSF49599">
    <property type="entry name" value="TRAF domain-like"/>
    <property type="match status" value="1"/>
</dbReference>
<keyword evidence="1" id="KW-0732">Signal</keyword>
<sequence length="395" mass="43661">MAFNTGRLLLTYLFLFAQFIAVFAIEDGTGTEKDPTRPDSPYESQIAQCTIKSGDIEASAEASISKTLVGVCGTDEMLTAFRTLEAKLLAEIDNLRKMIRNPSFDPPALEPSTYKTIKNVQPKAALPGIQKTPMTISVTSVPPIPKTSTVPSASITFPDDDYDEEADTDGIIDTNQGSTIRNSDLVKNLPSTVFRNASFNTRISSDDQKLPQSIAFKPIDQPVEKKFLTGGLRDYEVYRFNNTVISSGDAKVFKYFWKIEHFTKRVRSAPDISKATFSSAVFVISGLNLRLHASIASKSYGDVLYVQLEQLSSSDDALRKTPNVILLSGKTYGQVQTGTFFRHKIVILNQDEPFSDLISSDLTNTNAKFEAPLSSLTTESYLKDDKLLIKIIIFL</sequence>